<proteinExistence type="predicted"/>
<dbReference type="SUPFAM" id="SSF53335">
    <property type="entry name" value="S-adenosyl-L-methionine-dependent methyltransferases"/>
    <property type="match status" value="1"/>
</dbReference>
<evidence type="ECO:0000313" key="4">
    <source>
        <dbReference type="EMBL" id="QJA67166.1"/>
    </source>
</evidence>
<dbReference type="InterPro" id="IPR029063">
    <property type="entry name" value="SAM-dependent_MTases_sf"/>
</dbReference>
<dbReference type="InterPro" id="IPR050336">
    <property type="entry name" value="Chromosome_partition/occlusion"/>
</dbReference>
<dbReference type="GO" id="GO:0007059">
    <property type="term" value="P:chromosome segregation"/>
    <property type="evidence" value="ECO:0007669"/>
    <property type="project" value="TreeGrafter"/>
</dbReference>
<dbReference type="PANTHER" id="PTHR33375:SF1">
    <property type="entry name" value="CHROMOSOME-PARTITIONING PROTEIN PARB-RELATED"/>
    <property type="match status" value="1"/>
</dbReference>
<feature type="domain" description="ParB-like N-terminal" evidence="3">
    <location>
        <begin position="8"/>
        <end position="98"/>
    </location>
</feature>
<keyword evidence="1 4" id="KW-0489">Methyltransferase</keyword>
<dbReference type="PANTHER" id="PTHR33375">
    <property type="entry name" value="CHROMOSOME-PARTITIONING PROTEIN PARB-RELATED"/>
    <property type="match status" value="1"/>
</dbReference>
<dbReference type="Pfam" id="PF01555">
    <property type="entry name" value="N6_N4_Mtase"/>
    <property type="match status" value="1"/>
</dbReference>
<dbReference type="PRINTS" id="PR00508">
    <property type="entry name" value="S21N4MTFRASE"/>
</dbReference>
<evidence type="ECO:0000259" key="3">
    <source>
        <dbReference type="SMART" id="SM00470"/>
    </source>
</evidence>
<protein>
    <submittedName>
        <fullName evidence="4">Putative methyltransferase</fullName>
    </submittedName>
</protein>
<dbReference type="Gene3D" id="3.90.1530.30">
    <property type="match status" value="1"/>
</dbReference>
<dbReference type="EMBL" id="MT141566">
    <property type="protein sequence ID" value="QJA67166.1"/>
    <property type="molecule type" value="Genomic_DNA"/>
</dbReference>
<organism evidence="4">
    <name type="scientific">viral metagenome</name>
    <dbReference type="NCBI Taxonomy" id="1070528"/>
    <lineage>
        <taxon>unclassified sequences</taxon>
        <taxon>metagenomes</taxon>
        <taxon>organismal metagenomes</taxon>
    </lineage>
</organism>
<dbReference type="InterPro" id="IPR003115">
    <property type="entry name" value="ParB_N"/>
</dbReference>
<dbReference type="GO" id="GO:0005694">
    <property type="term" value="C:chromosome"/>
    <property type="evidence" value="ECO:0007669"/>
    <property type="project" value="TreeGrafter"/>
</dbReference>
<dbReference type="InterPro" id="IPR036086">
    <property type="entry name" value="ParB/Sulfiredoxin_sf"/>
</dbReference>
<reference evidence="4" key="1">
    <citation type="submission" date="2020-03" db="EMBL/GenBank/DDBJ databases">
        <title>The deep terrestrial virosphere.</title>
        <authorList>
            <person name="Holmfeldt K."/>
            <person name="Nilsson E."/>
            <person name="Simone D."/>
            <person name="Lopez-Fernandez M."/>
            <person name="Wu X."/>
            <person name="de Brujin I."/>
            <person name="Lundin D."/>
            <person name="Andersson A."/>
            <person name="Bertilsson S."/>
            <person name="Dopson M."/>
        </authorList>
    </citation>
    <scope>NUCLEOTIDE SEQUENCE</scope>
    <source>
        <strain evidence="4">MM415B00296</strain>
    </source>
</reference>
<dbReference type="SMART" id="SM00470">
    <property type="entry name" value="ParB"/>
    <property type="match status" value="1"/>
</dbReference>
<dbReference type="InterPro" id="IPR001091">
    <property type="entry name" value="RM_Methyltransferase"/>
</dbReference>
<evidence type="ECO:0000256" key="2">
    <source>
        <dbReference type="ARBA" id="ARBA00022679"/>
    </source>
</evidence>
<dbReference type="Gene3D" id="3.40.50.150">
    <property type="entry name" value="Vaccinia Virus protein VP39"/>
    <property type="match status" value="1"/>
</dbReference>
<dbReference type="SUPFAM" id="SSF110849">
    <property type="entry name" value="ParB/Sulfiredoxin"/>
    <property type="match status" value="1"/>
</dbReference>
<dbReference type="SUPFAM" id="SSF109709">
    <property type="entry name" value="KorB DNA-binding domain-like"/>
    <property type="match status" value="1"/>
</dbReference>
<keyword evidence="2 4" id="KW-0808">Transferase</keyword>
<dbReference type="GO" id="GO:0003677">
    <property type="term" value="F:DNA binding"/>
    <property type="evidence" value="ECO:0007669"/>
    <property type="project" value="InterPro"/>
</dbReference>
<gene>
    <name evidence="4" type="ORF">MM415B00296_0072</name>
</gene>
<name>A0A6M3JBG6_9ZZZZ</name>
<dbReference type="Pfam" id="PF02195">
    <property type="entry name" value="ParB_N"/>
    <property type="match status" value="1"/>
</dbReference>
<sequence>MITEGKLEFVNLNDISFGTRRREDYGAVDDLAKSIEERGLIHPIAVQSDNGNPPYILAAGGRRYLACKLLGRVEIACRIYDHPLSNLELKAIELFENIDRKDLTPQEDCNLKRDIHNLMLEIHGKKVSTIPGAQGWSMRDTANALGKSVSTISEDIKIAEAAEKMPHLELGNCKTKKEALKTIEHFEQTLVRGELAKRAEKELGPDNSKLAKAYIVGDFFEQVKNVPSGTIDLIEIDPPYAIKLQEIKKSDTSYKANYGESYNEVSTNYYPEFITNVLKECYRVAKPNAWLLMWFGPEPWFEDMWGMLNDGGFRCRRLPALWTKGEQPGQCFQPSIYLGNSYEMFFYARKGDATIKRQGRKAQYDYAPVNPANKVHPTERPVELMEDILSTFAWEGARVLVPFAGSGNTLIAAANLKMLPIGYDLSEEYRDAYVSRLMGKEINNDRVPQD</sequence>
<dbReference type="GO" id="GO:0032259">
    <property type="term" value="P:methylation"/>
    <property type="evidence" value="ECO:0007669"/>
    <property type="project" value="UniProtKB-KW"/>
</dbReference>
<dbReference type="AlphaFoldDB" id="A0A6M3JBG6"/>
<evidence type="ECO:0000256" key="1">
    <source>
        <dbReference type="ARBA" id="ARBA00022603"/>
    </source>
</evidence>
<dbReference type="InterPro" id="IPR002941">
    <property type="entry name" value="DNA_methylase_N4/N6"/>
</dbReference>
<dbReference type="GO" id="GO:0008170">
    <property type="term" value="F:N-methyltransferase activity"/>
    <property type="evidence" value="ECO:0007669"/>
    <property type="project" value="InterPro"/>
</dbReference>
<accession>A0A6M3JBG6</accession>